<organism evidence="1 2">
    <name type="scientific">Prunus armeniaca</name>
    <name type="common">Apricot</name>
    <name type="synonym">Armeniaca vulgaris</name>
    <dbReference type="NCBI Taxonomy" id="36596"/>
    <lineage>
        <taxon>Eukaryota</taxon>
        <taxon>Viridiplantae</taxon>
        <taxon>Streptophyta</taxon>
        <taxon>Embryophyta</taxon>
        <taxon>Tracheophyta</taxon>
        <taxon>Spermatophyta</taxon>
        <taxon>Magnoliopsida</taxon>
        <taxon>eudicotyledons</taxon>
        <taxon>Gunneridae</taxon>
        <taxon>Pentapetalae</taxon>
        <taxon>rosids</taxon>
        <taxon>fabids</taxon>
        <taxon>Rosales</taxon>
        <taxon>Rosaceae</taxon>
        <taxon>Amygdaloideae</taxon>
        <taxon>Amygdaleae</taxon>
        <taxon>Prunus</taxon>
    </lineage>
</organism>
<evidence type="ECO:0000313" key="2">
    <source>
        <dbReference type="Proteomes" id="UP000507222"/>
    </source>
</evidence>
<accession>A0A6J5TLP6</accession>
<dbReference type="Proteomes" id="UP000507222">
    <property type="component" value="Unassembled WGS sequence"/>
</dbReference>
<evidence type="ECO:0000313" key="1">
    <source>
        <dbReference type="EMBL" id="CAB4264579.1"/>
    </source>
</evidence>
<gene>
    <name evidence="1" type="ORF">CURHAP_LOCUS6460</name>
</gene>
<sequence>MDITGVGSMEIEKGTFVILTNDGSLTNYKSTRGRAIKRIHEVKVVRTSLVSEPPRKAVQSYKTQNKSATVSSSLFAMTC</sequence>
<proteinExistence type="predicted"/>
<name>A0A6J5TLP6_PRUAR</name>
<reference evidence="1 2" key="1">
    <citation type="submission" date="2020-05" db="EMBL/GenBank/DDBJ databases">
        <authorList>
            <person name="Campoy J."/>
            <person name="Schneeberger K."/>
            <person name="Spophaly S."/>
        </authorList>
    </citation>
    <scope>NUCLEOTIDE SEQUENCE [LARGE SCALE GENOMIC DNA]</scope>
    <source>
        <strain evidence="1">PruArmRojPasFocal</strain>
    </source>
</reference>
<protein>
    <submittedName>
        <fullName evidence="1">Uncharacterized protein</fullName>
    </submittedName>
</protein>
<dbReference type="EMBL" id="CAEKDK010000001">
    <property type="protein sequence ID" value="CAB4264579.1"/>
    <property type="molecule type" value="Genomic_DNA"/>
</dbReference>
<dbReference type="AlphaFoldDB" id="A0A6J5TLP6"/>